<reference evidence="1" key="2">
    <citation type="journal article" date="2022" name="Proc. Natl. Acad. Sci. U.S.A.">
        <title>Diploid-dominant life cycles characterize the early evolution of Fungi.</title>
        <authorList>
            <person name="Amses K.R."/>
            <person name="Simmons D.R."/>
            <person name="Longcore J.E."/>
            <person name="Mondo S.J."/>
            <person name="Seto K."/>
            <person name="Jeronimo G.H."/>
            <person name="Bonds A.E."/>
            <person name="Quandt C.A."/>
            <person name="Davis W.J."/>
            <person name="Chang Y."/>
            <person name="Federici B.A."/>
            <person name="Kuo A."/>
            <person name="LaButti K."/>
            <person name="Pangilinan J."/>
            <person name="Andreopoulos W."/>
            <person name="Tritt A."/>
            <person name="Riley R."/>
            <person name="Hundley H."/>
            <person name="Johnson J."/>
            <person name="Lipzen A."/>
            <person name="Barry K."/>
            <person name="Lang B.F."/>
            <person name="Cuomo C.A."/>
            <person name="Buchler N.E."/>
            <person name="Grigoriev I.V."/>
            <person name="Spatafora J.W."/>
            <person name="Stajich J.E."/>
            <person name="James T.Y."/>
        </authorList>
    </citation>
    <scope>NUCLEOTIDE SEQUENCE</scope>
    <source>
        <strain evidence="1">AG</strain>
    </source>
</reference>
<dbReference type="GeneID" id="75913672"/>
<proteinExistence type="predicted"/>
<reference evidence="1" key="1">
    <citation type="submission" date="2021-06" db="EMBL/GenBank/DDBJ databases">
        <authorList>
            <consortium name="DOE Joint Genome Institute"/>
            <person name="Mondo S.J."/>
            <person name="Amses K.R."/>
            <person name="Simmons D.R."/>
            <person name="Longcore J.E."/>
            <person name="Seto K."/>
            <person name="Alves G.H."/>
            <person name="Bonds A.E."/>
            <person name="Quandt C.A."/>
            <person name="Davis W.J."/>
            <person name="Chang Y."/>
            <person name="Letcher P.M."/>
            <person name="Powell M.J."/>
            <person name="Kuo A."/>
            <person name="Labutti K."/>
            <person name="Pangilinan J."/>
            <person name="Andreopoulos W."/>
            <person name="Tritt A."/>
            <person name="Riley R."/>
            <person name="Hundley H."/>
            <person name="Johnson J."/>
            <person name="Lipzen A."/>
            <person name="Barry K."/>
            <person name="Berbee M.L."/>
            <person name="Buchler N.E."/>
            <person name="Grigoriev I.V."/>
            <person name="Spatafora J.W."/>
            <person name="Stajich J.E."/>
            <person name="James T.Y."/>
        </authorList>
    </citation>
    <scope>NUCLEOTIDE SEQUENCE</scope>
    <source>
        <strain evidence="1">AG</strain>
    </source>
</reference>
<dbReference type="Proteomes" id="UP001206595">
    <property type="component" value="Unassembled WGS sequence"/>
</dbReference>
<sequence length="164" mass="18808">MTKRTSFRPWPSHQHTEIGSVRNKSVELASSHIENASSGCTKYGQLLKRYGKRLILSHSGRSNTPRRVHLEESKETDAHRKPNLFSRWSCCSFGLSNRMHDGDRSTEPQQTIFQNNNATSSQTATSFTDLSSKLTYRKRDPDPTNPWLPRMKLWPPVMVLPARL</sequence>
<name>A0AAD5EBG2_UMBRA</name>
<evidence type="ECO:0000313" key="2">
    <source>
        <dbReference type="Proteomes" id="UP001206595"/>
    </source>
</evidence>
<accession>A0AAD5EBG2</accession>
<protein>
    <submittedName>
        <fullName evidence="1">Uncharacterized protein</fullName>
    </submittedName>
</protein>
<gene>
    <name evidence="1" type="ORF">K450DRAFT_236886</name>
</gene>
<organism evidence="1 2">
    <name type="scientific">Umbelopsis ramanniana AG</name>
    <dbReference type="NCBI Taxonomy" id="1314678"/>
    <lineage>
        <taxon>Eukaryota</taxon>
        <taxon>Fungi</taxon>
        <taxon>Fungi incertae sedis</taxon>
        <taxon>Mucoromycota</taxon>
        <taxon>Mucoromycotina</taxon>
        <taxon>Umbelopsidomycetes</taxon>
        <taxon>Umbelopsidales</taxon>
        <taxon>Umbelopsidaceae</taxon>
        <taxon>Umbelopsis</taxon>
    </lineage>
</organism>
<dbReference type="RefSeq" id="XP_051445408.1">
    <property type="nucleotide sequence ID" value="XM_051588327.1"/>
</dbReference>
<dbReference type="EMBL" id="MU620912">
    <property type="protein sequence ID" value="KAI8580404.1"/>
    <property type="molecule type" value="Genomic_DNA"/>
</dbReference>
<evidence type="ECO:0000313" key="1">
    <source>
        <dbReference type="EMBL" id="KAI8580404.1"/>
    </source>
</evidence>
<dbReference type="AlphaFoldDB" id="A0AAD5EBG2"/>
<keyword evidence="2" id="KW-1185">Reference proteome</keyword>
<comment type="caution">
    <text evidence="1">The sequence shown here is derived from an EMBL/GenBank/DDBJ whole genome shotgun (WGS) entry which is preliminary data.</text>
</comment>